<dbReference type="SUPFAM" id="SSF56601">
    <property type="entry name" value="beta-lactamase/transpeptidase-like"/>
    <property type="match status" value="1"/>
</dbReference>
<evidence type="ECO:0000259" key="1">
    <source>
        <dbReference type="Pfam" id="PF00905"/>
    </source>
</evidence>
<reference evidence="2 3" key="1">
    <citation type="journal article" date="2018" name="Microb. Genom.">
        <title>Deciphering the unexplored Leptospira diversity from soils uncovers genomic evolution to virulence.</title>
        <authorList>
            <person name="Thibeaux R."/>
            <person name="Iraola G."/>
            <person name="Ferres I."/>
            <person name="Bierque E."/>
            <person name="Girault D."/>
            <person name="Soupe-Gilbert M.E."/>
            <person name="Picardeau M."/>
            <person name="Goarant C."/>
        </authorList>
    </citation>
    <scope>NUCLEOTIDE SEQUENCE [LARGE SCALE GENOMIC DNA]</scope>
    <source>
        <strain evidence="2 3">ATI7-C-A5</strain>
    </source>
</reference>
<proteinExistence type="predicted"/>
<evidence type="ECO:0000313" key="2">
    <source>
        <dbReference type="EMBL" id="MDV6235157.1"/>
    </source>
</evidence>
<feature type="domain" description="Penicillin-binding protein transpeptidase" evidence="1">
    <location>
        <begin position="53"/>
        <end position="143"/>
    </location>
</feature>
<keyword evidence="3" id="KW-1185">Reference proteome</keyword>
<dbReference type="InterPro" id="IPR001460">
    <property type="entry name" value="PCN-bd_Tpept"/>
</dbReference>
<name>A0AAE4QM56_9LEPT</name>
<sequence>MGRFFLFILNVAVFLVCRSEPSRSELSPMSFSEKKLGSENGRFVCAILTNVTARNKIYFQKEECSYKTPPSSLYHPVLTLVALENGYLKEDQSLFFWDKTRYPYIRWQKDQNLGSALEYSVQWYFTKLWNDIGPEKGKQLLERAASFSDPVPPIRAAFWTDGSYSVSPSEFSDFLIRLQETPSRFRTKTIQSVWRYLKRNPGSVSNASGTHDLPGDWNGLQEFVSDSAFYSDKNETHSWFWASFQKSETNWLLLIRVRSVEGPAVPLEAAKLASKILQEESVLKSE</sequence>
<organism evidence="2 3">
    <name type="scientific">Leptospira ellisii</name>
    <dbReference type="NCBI Taxonomy" id="2023197"/>
    <lineage>
        <taxon>Bacteria</taxon>
        <taxon>Pseudomonadati</taxon>
        <taxon>Spirochaetota</taxon>
        <taxon>Spirochaetia</taxon>
        <taxon>Leptospirales</taxon>
        <taxon>Leptospiraceae</taxon>
        <taxon>Leptospira</taxon>
    </lineage>
</organism>
<comment type="caution">
    <text evidence="2">The sequence shown here is derived from an EMBL/GenBank/DDBJ whole genome shotgun (WGS) entry which is preliminary data.</text>
</comment>
<dbReference type="Gene3D" id="3.40.710.10">
    <property type="entry name" value="DD-peptidase/beta-lactamase superfamily"/>
    <property type="match status" value="1"/>
</dbReference>
<evidence type="ECO:0000313" key="3">
    <source>
        <dbReference type="Proteomes" id="UP000232122"/>
    </source>
</evidence>
<dbReference type="EMBL" id="NPEF02000005">
    <property type="protein sequence ID" value="MDV6235157.1"/>
    <property type="molecule type" value="Genomic_DNA"/>
</dbReference>
<gene>
    <name evidence="2" type="ORF">CH379_005895</name>
</gene>
<dbReference type="GO" id="GO:0008658">
    <property type="term" value="F:penicillin binding"/>
    <property type="evidence" value="ECO:0007669"/>
    <property type="project" value="InterPro"/>
</dbReference>
<dbReference type="InterPro" id="IPR012338">
    <property type="entry name" value="Beta-lactam/transpept-like"/>
</dbReference>
<accession>A0AAE4QM56</accession>
<dbReference type="Pfam" id="PF00905">
    <property type="entry name" value="Transpeptidase"/>
    <property type="match status" value="1"/>
</dbReference>
<dbReference type="AlphaFoldDB" id="A0AAE4QM56"/>
<protein>
    <submittedName>
        <fullName evidence="2">Penicillin-binding transpeptidase domain-containing protein</fullName>
    </submittedName>
</protein>
<dbReference type="Proteomes" id="UP000232122">
    <property type="component" value="Unassembled WGS sequence"/>
</dbReference>